<accession>A0A0J6Y240</accession>
<dbReference type="AlphaFoldDB" id="A0A0J6Y240"/>
<reference evidence="2" key="1">
    <citation type="journal article" date="2010" name="Genome Res.">
        <title>Population genomic sequencing of Coccidioides fungi reveals recent hybridization and transposon control.</title>
        <authorList>
            <person name="Neafsey D.E."/>
            <person name="Barker B.M."/>
            <person name="Sharpton T.J."/>
            <person name="Stajich J.E."/>
            <person name="Park D.J."/>
            <person name="Whiston E."/>
            <person name="Hung C.-Y."/>
            <person name="McMahan C."/>
            <person name="White J."/>
            <person name="Sykes S."/>
            <person name="Heiman D."/>
            <person name="Young S."/>
            <person name="Zeng Q."/>
            <person name="Abouelleil A."/>
            <person name="Aftuck L."/>
            <person name="Bessette D."/>
            <person name="Brown A."/>
            <person name="FitzGerald M."/>
            <person name="Lui A."/>
            <person name="Macdonald J.P."/>
            <person name="Priest M."/>
            <person name="Orbach M.J."/>
            <person name="Galgiani J.N."/>
            <person name="Kirkland T.N."/>
            <person name="Cole G.T."/>
            <person name="Birren B.W."/>
            <person name="Henn M.R."/>
            <person name="Taylor J.W."/>
            <person name="Rounsley S.D."/>
        </authorList>
    </citation>
    <scope>NUCLEOTIDE SEQUENCE [LARGE SCALE GENOMIC DNA]</scope>
    <source>
        <strain evidence="2">RMSCC 2394</strain>
    </source>
</reference>
<organism evidence="1 2">
    <name type="scientific">Coccidioides immitis RMSCC 2394</name>
    <dbReference type="NCBI Taxonomy" id="404692"/>
    <lineage>
        <taxon>Eukaryota</taxon>
        <taxon>Fungi</taxon>
        <taxon>Dikarya</taxon>
        <taxon>Ascomycota</taxon>
        <taxon>Pezizomycotina</taxon>
        <taxon>Eurotiomycetes</taxon>
        <taxon>Eurotiomycetidae</taxon>
        <taxon>Onygenales</taxon>
        <taxon>Onygenaceae</taxon>
        <taxon>Coccidioides</taxon>
    </lineage>
</organism>
<gene>
    <name evidence="1" type="ORF">CIRG_02383</name>
</gene>
<dbReference type="EMBL" id="DS028094">
    <property type="protein sequence ID" value="KMP02691.1"/>
    <property type="molecule type" value="Genomic_DNA"/>
</dbReference>
<dbReference type="Proteomes" id="UP000054565">
    <property type="component" value="Unassembled WGS sequence"/>
</dbReference>
<proteinExistence type="predicted"/>
<sequence>MPSLVHCAALDVLGANAQSRDFVFHFTRDRCLANHARTAHCHFSRLSAKQGIQASKARERSPGGIISGVKADACYARESEKPTEGGCGWDRGWCRSPSPFSVRLSDYLFSGGPAAELATKHALLLFLKRGVLDPGGFPCIISNSHAISTATLPFLSFVVYLTRLLVVVDASCAAPAE</sequence>
<evidence type="ECO:0000313" key="1">
    <source>
        <dbReference type="EMBL" id="KMP02691.1"/>
    </source>
</evidence>
<evidence type="ECO:0000313" key="2">
    <source>
        <dbReference type="Proteomes" id="UP000054565"/>
    </source>
</evidence>
<name>A0A0J6Y240_COCIT</name>
<protein>
    <submittedName>
        <fullName evidence="1">Uncharacterized protein</fullName>
    </submittedName>
</protein>